<dbReference type="EMBL" id="MCGE01000015">
    <property type="protein sequence ID" value="ORZ14175.1"/>
    <property type="molecule type" value="Genomic_DNA"/>
</dbReference>
<keyword evidence="10" id="KW-0804">Transcription</keyword>
<dbReference type="STRING" id="90262.A0A1X2ID35"/>
<dbReference type="CDD" id="cd05509">
    <property type="entry name" value="Bromo_gcn5_like"/>
    <property type="match status" value="1"/>
</dbReference>
<dbReference type="Pfam" id="PF00439">
    <property type="entry name" value="Bromodomain"/>
    <property type="match status" value="1"/>
</dbReference>
<evidence type="ECO:0000313" key="19">
    <source>
        <dbReference type="EMBL" id="ORZ14175.1"/>
    </source>
</evidence>
<evidence type="ECO:0000256" key="8">
    <source>
        <dbReference type="ARBA" id="ARBA00023117"/>
    </source>
</evidence>
<dbReference type="InterPro" id="IPR018359">
    <property type="entry name" value="Bromodomain_CS"/>
</dbReference>
<dbReference type="PRINTS" id="PR00503">
    <property type="entry name" value="BROMODOMAIN"/>
</dbReference>
<evidence type="ECO:0000256" key="4">
    <source>
        <dbReference type="ARBA" id="ARBA00013184"/>
    </source>
</evidence>
<keyword evidence="9" id="KW-0010">Activator</keyword>
<keyword evidence="20" id="KW-1185">Reference proteome</keyword>
<dbReference type="PROSITE" id="PS00633">
    <property type="entry name" value="BROMODOMAIN_1"/>
    <property type="match status" value="1"/>
</dbReference>
<accession>A0A1X2ID35</accession>
<dbReference type="GO" id="GO:0000123">
    <property type="term" value="C:histone acetyltransferase complex"/>
    <property type="evidence" value="ECO:0007669"/>
    <property type="project" value="TreeGrafter"/>
</dbReference>
<protein>
    <recommendedName>
        <fullName evidence="4">histone acetyltransferase</fullName>
        <ecNumber evidence="4">2.3.1.48</ecNumber>
    </recommendedName>
</protein>
<evidence type="ECO:0000313" key="20">
    <source>
        <dbReference type="Proteomes" id="UP000193560"/>
    </source>
</evidence>
<feature type="compositionally biased region" description="Polar residues" evidence="16">
    <location>
        <begin position="179"/>
        <end position="213"/>
    </location>
</feature>
<dbReference type="Pfam" id="PF00583">
    <property type="entry name" value="Acetyltransf_1"/>
    <property type="match status" value="1"/>
</dbReference>
<feature type="domain" description="N-acetyltransferase" evidence="18">
    <location>
        <begin position="284"/>
        <end position="427"/>
    </location>
</feature>
<dbReference type="OrthoDB" id="1937912at2759"/>
<keyword evidence="7" id="KW-0805">Transcription regulation</keyword>
<feature type="domain" description="Bromo" evidence="17">
    <location>
        <begin position="494"/>
        <end position="564"/>
    </location>
</feature>
<dbReference type="PANTHER" id="PTHR45750">
    <property type="entry name" value="GH11602P"/>
    <property type="match status" value="1"/>
</dbReference>
<dbReference type="InterPro" id="IPR001487">
    <property type="entry name" value="Bromodomain"/>
</dbReference>
<keyword evidence="11" id="KW-0963">Cytoplasm</keyword>
<evidence type="ECO:0000256" key="14">
    <source>
        <dbReference type="ARBA" id="ARBA00048940"/>
    </source>
</evidence>
<sequence length="586" mass="65976">MDVTLEEKALIIAPYIPCDHCSCQGWRPSSLLSSQQNDQLGQNNGNNNNMCECGHPPLEHVDHWTDSDRRVQLVLRIKEILKENGKENDYNYTNSAIQTLQRQIQETSSTEGFLSDASPLSALDEDDDDQFPKRARAASISAGTETKRQKIDSHEDKEAVQTNTHETNEKNGDNRKNNTENSTIDGTNSTTEDITTSNQQQDTSSRNIPVTTTSSSSSPSSPPPSLDSNTNDDLVKKEVVNSGGVVHKNEDAVPTEGIEDHSILERKESLAMMEERKGEIVTKILLNDGEPQNLIYLTGLKNIFQKQLPMMPKEYIARLVYDRNHRCLALIRPPLKVIGGICYRPFDEQDFAEIVFCAISSTEQVRGYGAHLMNHLKDYITTQTDMRHFLTYADNYATGYFKKQGFTTEITLDRRKWVGFIKDYEGEQVNDVSTPCGASSGLKVPMVEEGNNIMDPLSVPGVREPSKTSVLDSSNGTKHPPQYAQMRALVSELRNHASSWPFRQPVNADEVSDYYQVIRNPMDLATLEQNVELFVYTSMDDFVADVQKIFDNCRTYNPEGTNYAKCATILEKYFYERLQVWSGSSG</sequence>
<dbReference type="Proteomes" id="UP000193560">
    <property type="component" value="Unassembled WGS sequence"/>
</dbReference>
<evidence type="ECO:0000256" key="10">
    <source>
        <dbReference type="ARBA" id="ARBA00023163"/>
    </source>
</evidence>
<feature type="compositionally biased region" description="Basic and acidic residues" evidence="16">
    <location>
        <begin position="166"/>
        <end position="178"/>
    </location>
</feature>
<dbReference type="PANTHER" id="PTHR45750:SF3">
    <property type="entry name" value="HISTONE ACETYLTRANSFERASE"/>
    <property type="match status" value="1"/>
</dbReference>
<dbReference type="SUPFAM" id="SSF47370">
    <property type="entry name" value="Bromodomain"/>
    <property type="match status" value="1"/>
</dbReference>
<proteinExistence type="inferred from homology"/>
<evidence type="ECO:0000259" key="17">
    <source>
        <dbReference type="PROSITE" id="PS50014"/>
    </source>
</evidence>
<reference evidence="19 20" key="1">
    <citation type="submission" date="2016-07" db="EMBL/GenBank/DDBJ databases">
        <title>Pervasive Adenine N6-methylation of Active Genes in Fungi.</title>
        <authorList>
            <consortium name="DOE Joint Genome Institute"/>
            <person name="Mondo S.J."/>
            <person name="Dannebaum R.O."/>
            <person name="Kuo R.C."/>
            <person name="Labutti K."/>
            <person name="Haridas S."/>
            <person name="Kuo A."/>
            <person name="Salamov A."/>
            <person name="Ahrendt S.R."/>
            <person name="Lipzen A."/>
            <person name="Sullivan W."/>
            <person name="Andreopoulos W.B."/>
            <person name="Clum A."/>
            <person name="Lindquist E."/>
            <person name="Daum C."/>
            <person name="Ramamoorthy G.K."/>
            <person name="Gryganskyi A."/>
            <person name="Culley D."/>
            <person name="Magnuson J.K."/>
            <person name="James T.Y."/>
            <person name="O'Malley M.A."/>
            <person name="Stajich J.E."/>
            <person name="Spatafora J.W."/>
            <person name="Visel A."/>
            <person name="Grigoriev I.V."/>
        </authorList>
    </citation>
    <scope>NUCLEOTIDE SEQUENCE [LARGE SCALE GENOMIC DNA]</scope>
    <source>
        <strain evidence="19 20">NRRL 1336</strain>
    </source>
</reference>
<dbReference type="InterPro" id="IPR036427">
    <property type="entry name" value="Bromodomain-like_sf"/>
</dbReference>
<dbReference type="Gene3D" id="3.40.630.30">
    <property type="match status" value="1"/>
</dbReference>
<dbReference type="AlphaFoldDB" id="A0A1X2ID35"/>
<evidence type="ECO:0000256" key="3">
    <source>
        <dbReference type="ARBA" id="ARBA00008607"/>
    </source>
</evidence>
<comment type="subcellular location">
    <subcellularLocation>
        <location evidence="2">Cytoplasm</location>
        <location evidence="2">Cytoskeleton</location>
        <location evidence="2">Microtubule organizing center</location>
        <location evidence="2">Centrosome</location>
    </subcellularLocation>
    <subcellularLocation>
        <location evidence="1">Nucleus</location>
    </subcellularLocation>
</comment>
<evidence type="ECO:0000256" key="1">
    <source>
        <dbReference type="ARBA" id="ARBA00004123"/>
    </source>
</evidence>
<gene>
    <name evidence="19" type="ORF">BCR42DRAFT_418214</name>
</gene>
<keyword evidence="11" id="KW-0206">Cytoskeleton</keyword>
<keyword evidence="6" id="KW-0156">Chromatin regulator</keyword>
<dbReference type="InterPro" id="IPR009464">
    <property type="entry name" value="PCAF_N"/>
</dbReference>
<dbReference type="CDD" id="cd04301">
    <property type="entry name" value="NAT_SF"/>
    <property type="match status" value="1"/>
</dbReference>
<dbReference type="Gene3D" id="1.20.920.10">
    <property type="entry name" value="Bromodomain-like"/>
    <property type="match status" value="1"/>
</dbReference>
<keyword evidence="5" id="KW-0808">Transferase</keyword>
<dbReference type="SUPFAM" id="SSF55729">
    <property type="entry name" value="Acyl-CoA N-acyltransferases (Nat)"/>
    <property type="match status" value="1"/>
</dbReference>
<dbReference type="SMART" id="SM00297">
    <property type="entry name" value="BROMO"/>
    <property type="match status" value="1"/>
</dbReference>
<dbReference type="PROSITE" id="PS51186">
    <property type="entry name" value="GNAT"/>
    <property type="match status" value="1"/>
</dbReference>
<evidence type="ECO:0000256" key="12">
    <source>
        <dbReference type="ARBA" id="ARBA00023242"/>
    </source>
</evidence>
<dbReference type="GO" id="GO:0043992">
    <property type="term" value="F:histone H3K9 acetyltransferase activity"/>
    <property type="evidence" value="ECO:0007669"/>
    <property type="project" value="UniProtKB-ARBA"/>
</dbReference>
<keyword evidence="13" id="KW-0012">Acyltransferase</keyword>
<feature type="region of interest" description="Disordered" evidence="16">
    <location>
        <begin position="108"/>
        <end position="232"/>
    </location>
</feature>
<evidence type="ECO:0000256" key="7">
    <source>
        <dbReference type="ARBA" id="ARBA00023015"/>
    </source>
</evidence>
<feature type="compositionally biased region" description="Basic and acidic residues" evidence="16">
    <location>
        <begin position="145"/>
        <end position="159"/>
    </location>
</feature>
<dbReference type="GO" id="GO:0045944">
    <property type="term" value="P:positive regulation of transcription by RNA polymerase II"/>
    <property type="evidence" value="ECO:0007669"/>
    <property type="project" value="TreeGrafter"/>
</dbReference>
<evidence type="ECO:0000256" key="2">
    <source>
        <dbReference type="ARBA" id="ARBA00004300"/>
    </source>
</evidence>
<keyword evidence="8 15" id="KW-0103">Bromodomain</keyword>
<dbReference type="InterPro" id="IPR000182">
    <property type="entry name" value="GNAT_dom"/>
</dbReference>
<dbReference type="InterPro" id="IPR037800">
    <property type="entry name" value="GCN5"/>
</dbReference>
<dbReference type="Pfam" id="PF06466">
    <property type="entry name" value="PCAF_N"/>
    <property type="match status" value="1"/>
</dbReference>
<dbReference type="PROSITE" id="PS50014">
    <property type="entry name" value="BROMODOMAIN_2"/>
    <property type="match status" value="1"/>
</dbReference>
<evidence type="ECO:0000256" key="13">
    <source>
        <dbReference type="ARBA" id="ARBA00023315"/>
    </source>
</evidence>
<dbReference type="InterPro" id="IPR016181">
    <property type="entry name" value="Acyl_CoA_acyltransferase"/>
</dbReference>
<comment type="similarity">
    <text evidence="3">Belongs to the acetyltransferase family. GCN5 subfamily.</text>
</comment>
<evidence type="ECO:0000256" key="9">
    <source>
        <dbReference type="ARBA" id="ARBA00023159"/>
    </source>
</evidence>
<dbReference type="EC" id="2.3.1.48" evidence="4"/>
<evidence type="ECO:0000259" key="18">
    <source>
        <dbReference type="PROSITE" id="PS51186"/>
    </source>
</evidence>
<evidence type="ECO:0000256" key="6">
    <source>
        <dbReference type="ARBA" id="ARBA00022853"/>
    </source>
</evidence>
<dbReference type="GO" id="GO:0005634">
    <property type="term" value="C:nucleus"/>
    <property type="evidence" value="ECO:0007669"/>
    <property type="project" value="UniProtKB-SubCell"/>
</dbReference>
<comment type="catalytic activity">
    <reaction evidence="14">
        <text>L-lysyl-[histone] + acetyl-CoA = N(6)-acetyl-L-lysyl-[histone] + CoA + H(+)</text>
        <dbReference type="Rhea" id="RHEA:21992"/>
        <dbReference type="Rhea" id="RHEA-COMP:9845"/>
        <dbReference type="Rhea" id="RHEA-COMP:11338"/>
        <dbReference type="ChEBI" id="CHEBI:15378"/>
        <dbReference type="ChEBI" id="CHEBI:29969"/>
        <dbReference type="ChEBI" id="CHEBI:57287"/>
        <dbReference type="ChEBI" id="CHEBI:57288"/>
        <dbReference type="ChEBI" id="CHEBI:61930"/>
        <dbReference type="EC" id="2.3.1.48"/>
    </reaction>
    <physiologicalReaction direction="left-to-right" evidence="14">
        <dbReference type="Rhea" id="RHEA:21993"/>
    </physiologicalReaction>
</comment>
<organism evidence="19 20">
    <name type="scientific">Absidia repens</name>
    <dbReference type="NCBI Taxonomy" id="90262"/>
    <lineage>
        <taxon>Eukaryota</taxon>
        <taxon>Fungi</taxon>
        <taxon>Fungi incertae sedis</taxon>
        <taxon>Mucoromycota</taxon>
        <taxon>Mucoromycotina</taxon>
        <taxon>Mucoromycetes</taxon>
        <taxon>Mucorales</taxon>
        <taxon>Cunninghamellaceae</taxon>
        <taxon>Absidia</taxon>
    </lineage>
</organism>
<evidence type="ECO:0000256" key="15">
    <source>
        <dbReference type="PROSITE-ProRule" id="PRU00035"/>
    </source>
</evidence>
<comment type="caution">
    <text evidence="19">The sequence shown here is derived from an EMBL/GenBank/DDBJ whole genome shotgun (WGS) entry which is preliminary data.</text>
</comment>
<evidence type="ECO:0000256" key="16">
    <source>
        <dbReference type="SAM" id="MobiDB-lite"/>
    </source>
</evidence>
<evidence type="ECO:0000256" key="11">
    <source>
        <dbReference type="ARBA" id="ARBA00023212"/>
    </source>
</evidence>
<name>A0A1X2ID35_9FUNG</name>
<keyword evidence="12" id="KW-0539">Nucleus</keyword>
<evidence type="ECO:0000256" key="5">
    <source>
        <dbReference type="ARBA" id="ARBA00022679"/>
    </source>
</evidence>